<accession>A0A1G6X9D2</accession>
<comment type="similarity">
    <text evidence="2">Belongs to the binding-protein-dependent transport system permease family. CysTW subfamily.</text>
</comment>
<dbReference type="InterPro" id="IPR000515">
    <property type="entry name" value="MetI-like"/>
</dbReference>
<feature type="transmembrane region" description="Helical" evidence="8">
    <location>
        <begin position="100"/>
        <end position="119"/>
    </location>
</feature>
<dbReference type="EMBL" id="FNAQ01000001">
    <property type="protein sequence ID" value="SDD74443.1"/>
    <property type="molecule type" value="Genomic_DNA"/>
</dbReference>
<evidence type="ECO:0000256" key="2">
    <source>
        <dbReference type="ARBA" id="ARBA00007069"/>
    </source>
</evidence>
<dbReference type="GO" id="GO:0055085">
    <property type="term" value="P:transmembrane transport"/>
    <property type="evidence" value="ECO:0007669"/>
    <property type="project" value="InterPro"/>
</dbReference>
<keyword evidence="6 8" id="KW-1133">Transmembrane helix</keyword>
<feature type="transmembrane region" description="Helical" evidence="8">
    <location>
        <begin position="207"/>
        <end position="225"/>
    </location>
</feature>
<evidence type="ECO:0000259" key="9">
    <source>
        <dbReference type="PROSITE" id="PS50928"/>
    </source>
</evidence>
<dbReference type="Proteomes" id="UP000243205">
    <property type="component" value="Unassembled WGS sequence"/>
</dbReference>
<name>A0A1G6X9D2_9BACT</name>
<dbReference type="OrthoDB" id="9795403at2"/>
<evidence type="ECO:0000256" key="6">
    <source>
        <dbReference type="ARBA" id="ARBA00022989"/>
    </source>
</evidence>
<reference evidence="11" key="1">
    <citation type="submission" date="2016-10" db="EMBL/GenBank/DDBJ databases">
        <authorList>
            <person name="Varghese N."/>
            <person name="Submissions S."/>
        </authorList>
    </citation>
    <scope>NUCLEOTIDE SEQUENCE [LARGE SCALE GENOMIC DNA]</scope>
    <source>
        <strain evidence="11">DSM 8987</strain>
    </source>
</reference>
<keyword evidence="7 8" id="KW-0472">Membrane</keyword>
<dbReference type="GO" id="GO:0005886">
    <property type="term" value="C:plasma membrane"/>
    <property type="evidence" value="ECO:0007669"/>
    <property type="project" value="UniProtKB-SubCell"/>
</dbReference>
<sequence>MRRSRRSECWLTLPSLLWLALFFLLPTLMVFSTSFRPADPYGGLGSGWTLETLARLYSPNYPAIIWRTLWLSAVTTLICLLVAVPVAYTLARARQRFKRLLLLLVVLPFWTNFLIRIFAWKVLLHPEGLVKQGLLLLGLVAPEASLMYCEGAVLLVLVYTYLPFAILPVYAAAERFDFGLLEAAQDLGARPWRAFCTVFLPGVRRGLLAAALVVFIPALGSYVIPDIMGGPASEMLGNKIAQRVFVDRNLPQASALSALLTLAVMVPLLLALLLNRKRPEEPVALKEGA</sequence>
<dbReference type="RefSeq" id="WP_092075326.1">
    <property type="nucleotide sequence ID" value="NZ_CALFZY010000006.1"/>
</dbReference>
<feature type="transmembrane region" description="Helical" evidence="8">
    <location>
        <begin position="152"/>
        <end position="173"/>
    </location>
</feature>
<feature type="transmembrane region" description="Helical" evidence="8">
    <location>
        <begin position="64"/>
        <end position="88"/>
    </location>
</feature>
<feature type="domain" description="ABC transmembrane type-1" evidence="9">
    <location>
        <begin position="65"/>
        <end position="274"/>
    </location>
</feature>
<evidence type="ECO:0000256" key="3">
    <source>
        <dbReference type="ARBA" id="ARBA00022448"/>
    </source>
</evidence>
<evidence type="ECO:0000256" key="1">
    <source>
        <dbReference type="ARBA" id="ARBA00004651"/>
    </source>
</evidence>
<evidence type="ECO:0000256" key="5">
    <source>
        <dbReference type="ARBA" id="ARBA00022692"/>
    </source>
</evidence>
<feature type="transmembrane region" description="Helical" evidence="8">
    <location>
        <begin position="253"/>
        <end position="274"/>
    </location>
</feature>
<dbReference type="Gene3D" id="1.10.3720.10">
    <property type="entry name" value="MetI-like"/>
    <property type="match status" value="1"/>
</dbReference>
<evidence type="ECO:0000313" key="10">
    <source>
        <dbReference type="EMBL" id="SDD74443.1"/>
    </source>
</evidence>
<dbReference type="PANTHER" id="PTHR42929:SF1">
    <property type="entry name" value="INNER MEMBRANE ABC TRANSPORTER PERMEASE PROTEIN YDCU-RELATED"/>
    <property type="match status" value="1"/>
</dbReference>
<evidence type="ECO:0000256" key="4">
    <source>
        <dbReference type="ARBA" id="ARBA00022475"/>
    </source>
</evidence>
<keyword evidence="5 8" id="KW-0812">Transmembrane</keyword>
<gene>
    <name evidence="10" type="ORF">SAMN05661003_101175</name>
</gene>
<comment type="subcellular location">
    <subcellularLocation>
        <location evidence="1 8">Cell membrane</location>
        <topology evidence="1 8">Multi-pass membrane protein</topology>
    </subcellularLocation>
</comment>
<evidence type="ECO:0000256" key="7">
    <source>
        <dbReference type="ARBA" id="ARBA00023136"/>
    </source>
</evidence>
<dbReference type="InterPro" id="IPR035906">
    <property type="entry name" value="MetI-like_sf"/>
</dbReference>
<dbReference type="PANTHER" id="PTHR42929">
    <property type="entry name" value="INNER MEMBRANE ABC TRANSPORTER PERMEASE PROTEIN YDCU-RELATED-RELATED"/>
    <property type="match status" value="1"/>
</dbReference>
<protein>
    <submittedName>
        <fullName evidence="10">Spermidine/putrescine transport system permease protein</fullName>
    </submittedName>
</protein>
<dbReference type="Pfam" id="PF00528">
    <property type="entry name" value="BPD_transp_1"/>
    <property type="match status" value="1"/>
</dbReference>
<evidence type="ECO:0000256" key="8">
    <source>
        <dbReference type="RuleBase" id="RU363032"/>
    </source>
</evidence>
<keyword evidence="4" id="KW-1003">Cell membrane</keyword>
<keyword evidence="11" id="KW-1185">Reference proteome</keyword>
<keyword evidence="3 8" id="KW-0813">Transport</keyword>
<organism evidence="10 11">
    <name type="scientific">Desulfuromonas thiophila</name>
    <dbReference type="NCBI Taxonomy" id="57664"/>
    <lineage>
        <taxon>Bacteria</taxon>
        <taxon>Pseudomonadati</taxon>
        <taxon>Thermodesulfobacteriota</taxon>
        <taxon>Desulfuromonadia</taxon>
        <taxon>Desulfuromonadales</taxon>
        <taxon>Desulfuromonadaceae</taxon>
        <taxon>Desulfuromonas</taxon>
    </lineage>
</organism>
<dbReference type="PROSITE" id="PS50928">
    <property type="entry name" value="ABC_TM1"/>
    <property type="match status" value="1"/>
</dbReference>
<dbReference type="STRING" id="57664.SAMN05661003_101175"/>
<dbReference type="SUPFAM" id="SSF161098">
    <property type="entry name" value="MetI-like"/>
    <property type="match status" value="1"/>
</dbReference>
<dbReference type="CDD" id="cd06261">
    <property type="entry name" value="TM_PBP2"/>
    <property type="match status" value="1"/>
</dbReference>
<evidence type="ECO:0000313" key="11">
    <source>
        <dbReference type="Proteomes" id="UP000243205"/>
    </source>
</evidence>
<dbReference type="AlphaFoldDB" id="A0A1G6X9D2"/>
<proteinExistence type="inferred from homology"/>